<dbReference type="Gramene" id="Pp3c5_11990V3.2">
    <property type="protein sequence ID" value="PAC:32955829.CDS.1"/>
    <property type="gene ID" value="Pp3c5_11990"/>
</dbReference>
<dbReference type="EnsemblPlants" id="Pp3c5_11990V3.2">
    <property type="protein sequence ID" value="PAC:32955829.CDS.1"/>
    <property type="gene ID" value="Pp3c5_11990"/>
</dbReference>
<proteinExistence type="predicted"/>
<reference evidence="1 2" key="2">
    <citation type="journal article" date="2018" name="Plant J.">
        <title>The Physcomitrella patens chromosome-scale assembly reveals moss genome structure and evolution.</title>
        <authorList>
            <person name="Lang D."/>
            <person name="Ullrich K.K."/>
            <person name="Murat F."/>
            <person name="Fuchs J."/>
            <person name="Jenkins J."/>
            <person name="Haas F.B."/>
            <person name="Piednoel M."/>
            <person name="Gundlach H."/>
            <person name="Van Bel M."/>
            <person name="Meyberg R."/>
            <person name="Vives C."/>
            <person name="Morata J."/>
            <person name="Symeonidi A."/>
            <person name="Hiss M."/>
            <person name="Muchero W."/>
            <person name="Kamisugi Y."/>
            <person name="Saleh O."/>
            <person name="Blanc G."/>
            <person name="Decker E.L."/>
            <person name="van Gessel N."/>
            <person name="Grimwood J."/>
            <person name="Hayes R.D."/>
            <person name="Graham S.W."/>
            <person name="Gunter L.E."/>
            <person name="McDaniel S.F."/>
            <person name="Hoernstein S.N.W."/>
            <person name="Larsson A."/>
            <person name="Li F.W."/>
            <person name="Perroud P.F."/>
            <person name="Phillips J."/>
            <person name="Ranjan P."/>
            <person name="Rokshar D.S."/>
            <person name="Rothfels C.J."/>
            <person name="Schneider L."/>
            <person name="Shu S."/>
            <person name="Stevenson D.W."/>
            <person name="Thummler F."/>
            <person name="Tillich M."/>
            <person name="Villarreal Aguilar J.C."/>
            <person name="Widiez T."/>
            <person name="Wong G.K."/>
            <person name="Wymore A."/>
            <person name="Zhang Y."/>
            <person name="Zimmer A.D."/>
            <person name="Quatrano R.S."/>
            <person name="Mayer K.F.X."/>
            <person name="Goodstein D."/>
            <person name="Casacuberta J.M."/>
            <person name="Vandepoele K."/>
            <person name="Reski R."/>
            <person name="Cuming A.C."/>
            <person name="Tuskan G.A."/>
            <person name="Maumus F."/>
            <person name="Salse J."/>
            <person name="Schmutz J."/>
            <person name="Rensing S.A."/>
        </authorList>
    </citation>
    <scope>NUCLEOTIDE SEQUENCE [LARGE SCALE GENOMIC DNA]</scope>
    <source>
        <strain evidence="1 2">cv. Gransden 2004</strain>
    </source>
</reference>
<reference evidence="1 2" key="1">
    <citation type="journal article" date="2008" name="Science">
        <title>The Physcomitrella genome reveals evolutionary insights into the conquest of land by plants.</title>
        <authorList>
            <person name="Rensing S."/>
            <person name="Lang D."/>
            <person name="Zimmer A."/>
            <person name="Terry A."/>
            <person name="Salamov A."/>
            <person name="Shapiro H."/>
            <person name="Nishiyama T."/>
            <person name="Perroud P.-F."/>
            <person name="Lindquist E."/>
            <person name="Kamisugi Y."/>
            <person name="Tanahashi T."/>
            <person name="Sakakibara K."/>
            <person name="Fujita T."/>
            <person name="Oishi K."/>
            <person name="Shin-I T."/>
            <person name="Kuroki Y."/>
            <person name="Toyoda A."/>
            <person name="Suzuki Y."/>
            <person name="Hashimoto A."/>
            <person name="Yamaguchi K."/>
            <person name="Sugano A."/>
            <person name="Kohara Y."/>
            <person name="Fujiyama A."/>
            <person name="Anterola A."/>
            <person name="Aoki S."/>
            <person name="Ashton N."/>
            <person name="Barbazuk W.B."/>
            <person name="Barker E."/>
            <person name="Bennetzen J."/>
            <person name="Bezanilla M."/>
            <person name="Blankenship R."/>
            <person name="Cho S.H."/>
            <person name="Dutcher S."/>
            <person name="Estelle M."/>
            <person name="Fawcett J.A."/>
            <person name="Gundlach H."/>
            <person name="Hanada K."/>
            <person name="Heyl A."/>
            <person name="Hicks K.A."/>
            <person name="Hugh J."/>
            <person name="Lohr M."/>
            <person name="Mayer K."/>
            <person name="Melkozernov A."/>
            <person name="Murata T."/>
            <person name="Nelson D."/>
            <person name="Pils B."/>
            <person name="Prigge M."/>
            <person name="Reiss B."/>
            <person name="Renner T."/>
            <person name="Rombauts S."/>
            <person name="Rushton P."/>
            <person name="Sanderfoot A."/>
            <person name="Schween G."/>
            <person name="Shiu S.-H."/>
            <person name="Stueber K."/>
            <person name="Theodoulou F.L."/>
            <person name="Tu H."/>
            <person name="Van de Peer Y."/>
            <person name="Verrier P.J."/>
            <person name="Waters E."/>
            <person name="Wood A."/>
            <person name="Yang L."/>
            <person name="Cove D."/>
            <person name="Cuming A."/>
            <person name="Hasebe M."/>
            <person name="Lucas S."/>
            <person name="Mishler D.B."/>
            <person name="Reski R."/>
            <person name="Grigoriev I."/>
            <person name="Quatrano R.S."/>
            <person name="Boore J.L."/>
        </authorList>
    </citation>
    <scope>NUCLEOTIDE SEQUENCE [LARGE SCALE GENOMIC DNA]</scope>
    <source>
        <strain evidence="1 2">cv. Gransden 2004</strain>
    </source>
</reference>
<organism evidence="1 2">
    <name type="scientific">Physcomitrium patens</name>
    <name type="common">Spreading-leaved earth moss</name>
    <name type="synonym">Physcomitrella patens</name>
    <dbReference type="NCBI Taxonomy" id="3218"/>
    <lineage>
        <taxon>Eukaryota</taxon>
        <taxon>Viridiplantae</taxon>
        <taxon>Streptophyta</taxon>
        <taxon>Embryophyta</taxon>
        <taxon>Bryophyta</taxon>
        <taxon>Bryophytina</taxon>
        <taxon>Bryopsida</taxon>
        <taxon>Funariidae</taxon>
        <taxon>Funariales</taxon>
        <taxon>Funariaceae</taxon>
        <taxon>Physcomitrium</taxon>
    </lineage>
</organism>
<reference evidence="1" key="3">
    <citation type="submission" date="2020-12" db="UniProtKB">
        <authorList>
            <consortium name="EnsemblPlants"/>
        </authorList>
    </citation>
    <scope>IDENTIFICATION</scope>
</reference>
<evidence type="ECO:0000313" key="1">
    <source>
        <dbReference type="EnsemblPlants" id="PAC:32955829.CDS.1"/>
    </source>
</evidence>
<name>A0A7I4EVP8_PHYPA</name>
<dbReference type="AlphaFoldDB" id="A0A7I4EVP8"/>
<dbReference type="EMBL" id="ABEU02000005">
    <property type="status" value="NOT_ANNOTATED_CDS"/>
    <property type="molecule type" value="Genomic_DNA"/>
</dbReference>
<protein>
    <submittedName>
        <fullName evidence="1">Uncharacterized protein</fullName>
    </submittedName>
</protein>
<accession>A0A7I4EVP8</accession>
<evidence type="ECO:0000313" key="2">
    <source>
        <dbReference type="Proteomes" id="UP000006727"/>
    </source>
</evidence>
<sequence length="66" mass="7569">MLEQSPIFCWKSFVCGSFSCASRRQYKVLPFGVAQRTGGYGLAIFPHMFSKLVKCWKILKQVQSTF</sequence>
<dbReference type="Proteomes" id="UP000006727">
    <property type="component" value="Chromosome 5"/>
</dbReference>
<keyword evidence="2" id="KW-1185">Reference proteome</keyword>